<dbReference type="PROSITE" id="PS00061">
    <property type="entry name" value="ADH_SHORT"/>
    <property type="match status" value="1"/>
</dbReference>
<name>K1Q6B8_MAGGI</name>
<dbReference type="GO" id="GO:0005524">
    <property type="term" value="F:ATP binding"/>
    <property type="evidence" value="ECO:0007669"/>
    <property type="project" value="UniProtKB-KW"/>
</dbReference>
<dbReference type="SUPFAM" id="SSF51735">
    <property type="entry name" value="NAD(P)-binding Rossmann-fold domains"/>
    <property type="match status" value="2"/>
</dbReference>
<dbReference type="EC" id="2.3.1.85" evidence="2"/>
<comment type="similarity">
    <text evidence="1">Belongs to the heat shock protein 70 family.</text>
</comment>
<evidence type="ECO:0000259" key="10">
    <source>
        <dbReference type="PROSITE" id="PS50075"/>
    </source>
</evidence>
<comment type="catalytic activity">
    <reaction evidence="9">
        <text>acetyl-CoA + n malonyl-CoA + 2n NADPH + 2n H(+) = a long-chain fatty acid + (n+1) CoA + n CO2 + 2n NADP(+).</text>
        <dbReference type="EC" id="2.3.1.85"/>
    </reaction>
</comment>
<dbReference type="InParanoid" id="K1Q6B8"/>
<dbReference type="InterPro" id="IPR000873">
    <property type="entry name" value="AMP-dep_synth/lig_dom"/>
</dbReference>
<dbReference type="PRINTS" id="PR00081">
    <property type="entry name" value="GDHRDH"/>
</dbReference>
<dbReference type="SUPFAM" id="SSF56801">
    <property type="entry name" value="Acetyl-CoA synthetase-like"/>
    <property type="match status" value="1"/>
</dbReference>
<dbReference type="Gene3D" id="3.40.50.720">
    <property type="entry name" value="NAD(P)-binding Rossmann-like Domain"/>
    <property type="match status" value="2"/>
</dbReference>
<dbReference type="Pfam" id="PF00012">
    <property type="entry name" value="HSP70"/>
    <property type="match status" value="1"/>
</dbReference>
<dbReference type="GO" id="GO:0016616">
    <property type="term" value="F:oxidoreductase activity, acting on the CH-OH group of donors, NAD or NADP as acceptor"/>
    <property type="evidence" value="ECO:0007669"/>
    <property type="project" value="UniProtKB-ARBA"/>
</dbReference>
<dbReference type="GO" id="GO:0006629">
    <property type="term" value="P:lipid metabolic process"/>
    <property type="evidence" value="ECO:0007669"/>
    <property type="project" value="UniProtKB-ARBA"/>
</dbReference>
<dbReference type="FunFam" id="1.20.1270.10:FF:000002">
    <property type="entry name" value="Heat shock 70 kDa protein 4"/>
    <property type="match status" value="1"/>
</dbReference>
<dbReference type="Pfam" id="PF00501">
    <property type="entry name" value="AMP-binding"/>
    <property type="match status" value="1"/>
</dbReference>
<dbReference type="Pfam" id="PF00550">
    <property type="entry name" value="PP-binding"/>
    <property type="match status" value="1"/>
</dbReference>
<keyword evidence="7" id="KW-0067">ATP-binding</keyword>
<dbReference type="CDD" id="cd05235">
    <property type="entry name" value="SDR_e1"/>
    <property type="match status" value="1"/>
</dbReference>
<dbReference type="NCBIfam" id="TIGR01746">
    <property type="entry name" value="Thioester-redct"/>
    <property type="match status" value="1"/>
</dbReference>
<dbReference type="InterPro" id="IPR013120">
    <property type="entry name" value="FAR_NAD-bd"/>
</dbReference>
<keyword evidence="6" id="KW-0547">Nucleotide-binding</keyword>
<dbReference type="InterPro" id="IPR013126">
    <property type="entry name" value="Hsp_70_fam"/>
</dbReference>
<evidence type="ECO:0000256" key="8">
    <source>
        <dbReference type="ARBA" id="ARBA00023002"/>
    </source>
</evidence>
<evidence type="ECO:0000256" key="6">
    <source>
        <dbReference type="ARBA" id="ARBA00022741"/>
    </source>
</evidence>
<dbReference type="PROSITE" id="PS00455">
    <property type="entry name" value="AMP_BINDING"/>
    <property type="match status" value="1"/>
</dbReference>
<dbReference type="Pfam" id="PF00106">
    <property type="entry name" value="adh_short"/>
    <property type="match status" value="1"/>
</dbReference>
<dbReference type="InterPro" id="IPR009081">
    <property type="entry name" value="PP-bd_ACP"/>
</dbReference>
<evidence type="ECO:0000256" key="9">
    <source>
        <dbReference type="ARBA" id="ARBA00044883"/>
    </source>
</evidence>
<protein>
    <recommendedName>
        <fullName evidence="3">Fatty acid synthase</fullName>
        <ecNumber evidence="2">2.3.1.85</ecNumber>
    </recommendedName>
</protein>
<dbReference type="InterPro" id="IPR045851">
    <property type="entry name" value="AMP-bd_C_sf"/>
</dbReference>
<dbReference type="PROSITE" id="PS00012">
    <property type="entry name" value="PHOSPHOPANTETHEINE"/>
    <property type="match status" value="1"/>
</dbReference>
<dbReference type="InterPro" id="IPR036291">
    <property type="entry name" value="NAD(P)-bd_dom_sf"/>
</dbReference>
<dbReference type="PANTHER" id="PTHR44845">
    <property type="entry name" value="CARRIER DOMAIN-CONTAINING PROTEIN"/>
    <property type="match status" value="1"/>
</dbReference>
<dbReference type="HOGENOM" id="CLU_000022_2_17_1"/>
<dbReference type="Gene3D" id="3.30.300.30">
    <property type="match status" value="1"/>
</dbReference>
<keyword evidence="5" id="KW-0597">Phosphoprotein</keyword>
<keyword evidence="8" id="KW-0560">Oxidoreductase</keyword>
<dbReference type="SMART" id="SM00822">
    <property type="entry name" value="PKS_KR"/>
    <property type="match status" value="1"/>
</dbReference>
<dbReference type="PANTHER" id="PTHR44845:SF6">
    <property type="entry name" value="BETA-ALANINE-ACTIVATING ENZYME"/>
    <property type="match status" value="1"/>
</dbReference>
<evidence type="ECO:0000256" key="2">
    <source>
        <dbReference type="ARBA" id="ARBA00012873"/>
    </source>
</evidence>
<dbReference type="FunFam" id="3.40.50.720:FF:000047">
    <property type="entry name" value="NADP-dependent L-serine/L-allo-threonine dehydrogenase"/>
    <property type="match status" value="1"/>
</dbReference>
<dbReference type="GO" id="GO:0140662">
    <property type="term" value="F:ATP-dependent protein folding chaperone"/>
    <property type="evidence" value="ECO:0007669"/>
    <property type="project" value="InterPro"/>
</dbReference>
<dbReference type="SUPFAM" id="SSF100934">
    <property type="entry name" value="Heat shock protein 70kD (HSP70), C-terminal subdomain"/>
    <property type="match status" value="1"/>
</dbReference>
<dbReference type="GO" id="GO:0031177">
    <property type="term" value="F:phosphopantetheine binding"/>
    <property type="evidence" value="ECO:0007669"/>
    <property type="project" value="InterPro"/>
</dbReference>
<dbReference type="CDD" id="cd05930">
    <property type="entry name" value="A_NRPS"/>
    <property type="match status" value="1"/>
</dbReference>
<keyword evidence="4" id="KW-0596">Phosphopantetheine</keyword>
<dbReference type="Pfam" id="PF07993">
    <property type="entry name" value="NAD_binding_4"/>
    <property type="match status" value="1"/>
</dbReference>
<dbReference type="InterPro" id="IPR006162">
    <property type="entry name" value="Ppantetheine_attach_site"/>
</dbReference>
<dbReference type="Pfam" id="PF13193">
    <property type="entry name" value="AMP-binding_C"/>
    <property type="match status" value="1"/>
</dbReference>
<feature type="domain" description="Carrier" evidence="10">
    <location>
        <begin position="627"/>
        <end position="702"/>
    </location>
</feature>
<evidence type="ECO:0000256" key="7">
    <source>
        <dbReference type="ARBA" id="ARBA00022840"/>
    </source>
</evidence>
<dbReference type="InterPro" id="IPR036736">
    <property type="entry name" value="ACP-like_sf"/>
</dbReference>
<evidence type="ECO:0000256" key="1">
    <source>
        <dbReference type="ARBA" id="ARBA00007381"/>
    </source>
</evidence>
<dbReference type="InterPro" id="IPR042099">
    <property type="entry name" value="ANL_N_sf"/>
</dbReference>
<dbReference type="InterPro" id="IPR020806">
    <property type="entry name" value="PKS_PP-bd"/>
</dbReference>
<accession>K1Q6B8</accession>
<evidence type="ECO:0000256" key="5">
    <source>
        <dbReference type="ARBA" id="ARBA00022553"/>
    </source>
</evidence>
<evidence type="ECO:0000313" key="11">
    <source>
        <dbReference type="EMBL" id="EKC32217.1"/>
    </source>
</evidence>
<dbReference type="InterPro" id="IPR057326">
    <property type="entry name" value="KR_dom"/>
</dbReference>
<dbReference type="InterPro" id="IPR010080">
    <property type="entry name" value="Thioester_reductase-like_dom"/>
</dbReference>
<reference evidence="11" key="1">
    <citation type="journal article" date="2012" name="Nature">
        <title>The oyster genome reveals stress adaptation and complexity of shell formation.</title>
        <authorList>
            <person name="Zhang G."/>
            <person name="Fang X."/>
            <person name="Guo X."/>
            <person name="Li L."/>
            <person name="Luo R."/>
            <person name="Xu F."/>
            <person name="Yang P."/>
            <person name="Zhang L."/>
            <person name="Wang X."/>
            <person name="Qi H."/>
            <person name="Xiong Z."/>
            <person name="Que H."/>
            <person name="Xie Y."/>
            <person name="Holland P.W."/>
            <person name="Paps J."/>
            <person name="Zhu Y."/>
            <person name="Wu F."/>
            <person name="Chen Y."/>
            <person name="Wang J."/>
            <person name="Peng C."/>
            <person name="Meng J."/>
            <person name="Yang L."/>
            <person name="Liu J."/>
            <person name="Wen B."/>
            <person name="Zhang N."/>
            <person name="Huang Z."/>
            <person name="Zhu Q."/>
            <person name="Feng Y."/>
            <person name="Mount A."/>
            <person name="Hedgecock D."/>
            <person name="Xu Z."/>
            <person name="Liu Y."/>
            <person name="Domazet-Loso T."/>
            <person name="Du Y."/>
            <person name="Sun X."/>
            <person name="Zhang S."/>
            <person name="Liu B."/>
            <person name="Cheng P."/>
            <person name="Jiang X."/>
            <person name="Li J."/>
            <person name="Fan D."/>
            <person name="Wang W."/>
            <person name="Fu W."/>
            <person name="Wang T."/>
            <person name="Wang B."/>
            <person name="Zhang J."/>
            <person name="Peng Z."/>
            <person name="Li Y."/>
            <person name="Li N."/>
            <person name="Wang J."/>
            <person name="Chen M."/>
            <person name="He Y."/>
            <person name="Tan F."/>
            <person name="Song X."/>
            <person name="Zheng Q."/>
            <person name="Huang R."/>
            <person name="Yang H."/>
            <person name="Du X."/>
            <person name="Chen L."/>
            <person name="Yang M."/>
            <person name="Gaffney P.M."/>
            <person name="Wang S."/>
            <person name="Luo L."/>
            <person name="She Z."/>
            <person name="Ming Y."/>
            <person name="Huang W."/>
            <person name="Zhang S."/>
            <person name="Huang B."/>
            <person name="Zhang Y."/>
            <person name="Qu T."/>
            <person name="Ni P."/>
            <person name="Miao G."/>
            <person name="Wang J."/>
            <person name="Wang Q."/>
            <person name="Steinberg C.E."/>
            <person name="Wang H."/>
            <person name="Li N."/>
            <person name="Qian L."/>
            <person name="Zhang G."/>
            <person name="Li Y."/>
            <person name="Yang H."/>
            <person name="Liu X."/>
            <person name="Wang J."/>
            <person name="Yin Y."/>
            <person name="Wang J."/>
        </authorList>
    </citation>
    <scope>NUCLEOTIDE SEQUENCE [LARGE SCALE GENOMIC DNA]</scope>
    <source>
        <strain evidence="11">05x7-T-G4-1.051#20</strain>
    </source>
</reference>
<dbReference type="InterPro" id="IPR025110">
    <property type="entry name" value="AMP-bd_C"/>
</dbReference>
<dbReference type="InterPro" id="IPR020845">
    <property type="entry name" value="AMP-binding_CS"/>
</dbReference>
<organism evidence="11">
    <name type="scientific">Magallana gigas</name>
    <name type="common">Pacific oyster</name>
    <name type="synonym">Crassostrea gigas</name>
    <dbReference type="NCBI Taxonomy" id="29159"/>
    <lineage>
        <taxon>Eukaryota</taxon>
        <taxon>Metazoa</taxon>
        <taxon>Spiralia</taxon>
        <taxon>Lophotrochozoa</taxon>
        <taxon>Mollusca</taxon>
        <taxon>Bivalvia</taxon>
        <taxon>Autobranchia</taxon>
        <taxon>Pteriomorphia</taxon>
        <taxon>Ostreida</taxon>
        <taxon>Ostreoidea</taxon>
        <taxon>Ostreidae</taxon>
        <taxon>Magallana</taxon>
    </lineage>
</organism>
<dbReference type="InterPro" id="IPR020904">
    <property type="entry name" value="Sc_DH/Rdtase_CS"/>
</dbReference>
<dbReference type="Gene3D" id="3.40.50.12780">
    <property type="entry name" value="N-terminal domain of ligase-like"/>
    <property type="match status" value="1"/>
</dbReference>
<dbReference type="Gene3D" id="1.20.1270.10">
    <property type="match status" value="1"/>
</dbReference>
<gene>
    <name evidence="11" type="ORF">CGI_10006353</name>
</gene>
<dbReference type="EMBL" id="JH818879">
    <property type="protein sequence ID" value="EKC32217.1"/>
    <property type="molecule type" value="Genomic_DNA"/>
</dbReference>
<evidence type="ECO:0000256" key="4">
    <source>
        <dbReference type="ARBA" id="ARBA00022450"/>
    </source>
</evidence>
<dbReference type="InterPro" id="IPR002347">
    <property type="entry name" value="SDR_fam"/>
</dbReference>
<proteinExistence type="inferred from homology"/>
<dbReference type="PRINTS" id="PR00080">
    <property type="entry name" value="SDRFAMILY"/>
</dbReference>
<dbReference type="FunFam" id="3.40.50.980:FF:000001">
    <property type="entry name" value="Non-ribosomal peptide synthetase"/>
    <property type="match status" value="1"/>
</dbReference>
<dbReference type="InterPro" id="IPR029048">
    <property type="entry name" value="HSP70_C_sf"/>
</dbReference>
<dbReference type="GO" id="GO:0004312">
    <property type="term" value="F:fatty acid synthase activity"/>
    <property type="evidence" value="ECO:0007669"/>
    <property type="project" value="UniProtKB-EC"/>
</dbReference>
<dbReference type="SUPFAM" id="SSF47336">
    <property type="entry name" value="ACP-like"/>
    <property type="match status" value="1"/>
</dbReference>
<evidence type="ECO:0000256" key="3">
    <source>
        <dbReference type="ARBA" id="ARBA00018769"/>
    </source>
</evidence>
<dbReference type="Gene3D" id="1.10.1200.10">
    <property type="entry name" value="ACP-like"/>
    <property type="match status" value="1"/>
</dbReference>
<sequence>MMQDKLEKERCDAKNAVEEYVYEMRDKIANVLAQFIKEEDAEKFGSLLTQTEDWLYDEGDDQLKQVYIDKLKELKNVTYFVYLLYGFEKPAASAFKGNLKMDYENEGLLHEMLIRQAEATPDKIAIVEPGGKQLTFRDLHGDSDVLAKTLKRIGVQSDSCVGIYLDKSIEFSVTYIAILKAGGAYLPLDVSYPASLMESVLTDAEPVAVVTSPDLAHSIEGVKNIILLDDGWQKRQQEENKDFKDAPLEMTLDNLAYVVYSSGTTGRPKGIMCPHRGSVFSYHHRHVTFPYQMEDREACNIFFTWEMLRPLLKGIPMYVIPNTVIYDPPLLCQFIKDHAITRMLFTPSLLEAILNSPGLQLTDMFKSFKQIWFCGEVVTTALMQRCINLLPWIRFINLYSISECHDVACEDLSQYFTDHKDALEKRKFCPAGRILPGVTIVIMDEEGKPQPVGSSGEIYVGGPTLARGYLKRPEMTAARFIQRPESVPASCGDRLYRTGDWGYMLSDGRLEICGRCDSMVKIRGYSIEVQAVEAALMELPMINAALVLVKGAEGEDKFLVSYIVPKGQTTKKEVRTALKQRLPFYMIPSYFIFLSSIPIVQATGKLDKNALPPFEKESEGDADSGLLPSTETEKSVAAMWTKVLKIRHVDTEESFFDLGGHSLLATELLNHIREKFDIDIAVKDLFLFPTISSISKLIDSKLNKSEDVNSPQIQDVNLENEVQVHSQVKVNIDMQLRAFWRISNLDNKSRFRKARVLLTGATGFLGAFLLKELLLQTKCSVTCLVREVPGLSGQQRLENTLKQFGILASIASPTEEQTALAKLFQSNVHVVQGEVALVNLGMNDDDYNYLCTDTDFIIHAAAAVNLVYPYSALHGANVRGTANVVQFACTGKIKPIHYISTDAVFPNGMQNCEEEADISDLNDKLTDGYSQSKWVAEQIITSARKRGIPAAIYRLGNMSGDRVSAHWNPQDFTLMILQACVGLGLAPIVDWEMEMTPVDFAAEFIVRMTYNLSLSLGKTFHVVNDKPLQSRWVFEWMNAHGYPIQLISFKDWKERVLKEDAITGKVHKNLQRIVESYASESDFFSKLSTYKTDNFQRALKSLQMEFPYTDSAMLSHYFLQLTRQKIITPLASKTTVRGKRLSGKVTIVTGASSGIGEAIAKGLASEGAKVALAARRIERLEDLKKQIEGEGGIAVCIQTDVKELVRHTESVLGPIDILVNNAGVMYYTMMKNLKEDQWERQIDLNCKGITNCIGGVLDGMLKRNSGHIVNLSSDAGRKGFPGLAVYSGTKFYVEGLSQALRQEVSGEGIRVTCIQPGDVKTELLSHTTDTEAKAAYDGSSNCKILEPSDIANAVIYATTQPDYVGVNEILIEPREAPV</sequence>
<dbReference type="SMART" id="SM00823">
    <property type="entry name" value="PKS_PP"/>
    <property type="match status" value="1"/>
</dbReference>
<dbReference type="PROSITE" id="PS50075">
    <property type="entry name" value="CARRIER"/>
    <property type="match status" value="1"/>
</dbReference>